<reference evidence="2 3" key="2">
    <citation type="submission" date="2019-01" db="EMBL/GenBank/DDBJ databases">
        <title>The decoding of complex shrimp genome reveals the adaptation for benthos swimmer, frequently molting mechanism and breeding impact on genome.</title>
        <authorList>
            <person name="Sun Y."/>
            <person name="Gao Y."/>
            <person name="Yu Y."/>
        </authorList>
    </citation>
    <scope>NUCLEOTIDE SEQUENCE [LARGE SCALE GENOMIC DNA]</scope>
    <source>
        <tissue evidence="2">Muscle</tissue>
    </source>
</reference>
<reference evidence="2 3" key="1">
    <citation type="submission" date="2018-04" db="EMBL/GenBank/DDBJ databases">
        <authorList>
            <person name="Zhang X."/>
            <person name="Yuan J."/>
            <person name="Li F."/>
            <person name="Xiang J."/>
        </authorList>
    </citation>
    <scope>NUCLEOTIDE SEQUENCE [LARGE SCALE GENOMIC DNA]</scope>
    <source>
        <tissue evidence="2">Muscle</tissue>
    </source>
</reference>
<dbReference type="EMBL" id="QCYY01000481">
    <property type="protein sequence ID" value="ROT84873.1"/>
    <property type="molecule type" value="Genomic_DNA"/>
</dbReference>
<evidence type="ECO:0000313" key="3">
    <source>
        <dbReference type="Proteomes" id="UP000283509"/>
    </source>
</evidence>
<keyword evidence="3" id="KW-1185">Reference proteome</keyword>
<gene>
    <name evidence="2" type="ORF">C7M84_021925</name>
</gene>
<proteinExistence type="predicted"/>
<sequence length="377" mass="42301">MMIFELILQYATDRRFLDTKGYPYNPPPHDLLDAHTIPYIRTTKGEAPPHPHLAEGWGRISRGILRNPYSPHAVPLLHPLPGSTLFLIISFFLLPLTSHKTRSRARRESKTDETCRRIPLLPPFPRPPFLNPLFPVLPVTAPRPPHPQRILTPVMQSPRRDERRPLSYLALCHRDPCRTDLSSLPLSPLPDLLTFRYLSPHLPLHPPALLTSFPQTVPSSSLPSPPFAIPLRTSTPSYSHFLPSLLDVPLPFPVLSSSLRPNSLPPTYPAPSHPDPPPLPPILSLHPPLPYLPYHLVPSCPPPSREFSSPPSLPPSSPLLPPSLEYPKERDHPDEHTFHTFRVSCDLQLLPPIQPLSSHSLPLLPRLIPNVPPPLIL</sequence>
<feature type="compositionally biased region" description="Pro residues" evidence="1">
    <location>
        <begin position="311"/>
        <end position="321"/>
    </location>
</feature>
<comment type="caution">
    <text evidence="2">The sequence shown here is derived from an EMBL/GenBank/DDBJ whole genome shotgun (WGS) entry which is preliminary data.</text>
</comment>
<name>A0A423U838_PENVA</name>
<evidence type="ECO:0000313" key="2">
    <source>
        <dbReference type="EMBL" id="ROT84873.1"/>
    </source>
</evidence>
<protein>
    <submittedName>
        <fullName evidence="2">Uncharacterized protein</fullName>
    </submittedName>
</protein>
<feature type="region of interest" description="Disordered" evidence="1">
    <location>
        <begin position="305"/>
        <end position="333"/>
    </location>
</feature>
<dbReference type="AlphaFoldDB" id="A0A423U838"/>
<dbReference type="Proteomes" id="UP000283509">
    <property type="component" value="Unassembled WGS sequence"/>
</dbReference>
<organism evidence="2 3">
    <name type="scientific">Penaeus vannamei</name>
    <name type="common">Whiteleg shrimp</name>
    <name type="synonym">Litopenaeus vannamei</name>
    <dbReference type="NCBI Taxonomy" id="6689"/>
    <lineage>
        <taxon>Eukaryota</taxon>
        <taxon>Metazoa</taxon>
        <taxon>Ecdysozoa</taxon>
        <taxon>Arthropoda</taxon>
        <taxon>Crustacea</taxon>
        <taxon>Multicrustacea</taxon>
        <taxon>Malacostraca</taxon>
        <taxon>Eumalacostraca</taxon>
        <taxon>Eucarida</taxon>
        <taxon>Decapoda</taxon>
        <taxon>Dendrobranchiata</taxon>
        <taxon>Penaeoidea</taxon>
        <taxon>Penaeidae</taxon>
        <taxon>Penaeus</taxon>
    </lineage>
</organism>
<accession>A0A423U838</accession>
<evidence type="ECO:0000256" key="1">
    <source>
        <dbReference type="SAM" id="MobiDB-lite"/>
    </source>
</evidence>